<name>A0ACC3BNG7_PYRYE</name>
<sequence length="597" mass="61865">MPPLRRSAAVGGQPTPSPPASTFPFLARTHLSTPALHSLFTPIIPPALSATMIIRVRLPDGSPFRVRLDDRGPPPTLAAVRAAVVADGRVAASPPFGLARDPKCTVPYMPSEESRPLDALGVRHGDWVYVAGQMVPLPAPVAAAGVNGSAAATAAAAASATGANGATGGAADAPAAPGADKPGRCLHGPRGMCERCAPAEDARARYKAELAKWRGRGMSMAVLEALEALKFKIKAPEGDPAAASVSLDSAAAQSFQQYLASTGFGQQRYGVLYGTEAPAPPKAVEGDAEDGGAGAGMDTSADDSGRGGSGAGSAVDTGPGEGEVRPKDVRVEVIYEPPQMGDGETYRLGEEIGGGDGKGAGDGEGGSSGGHVSLDMDSRAERLAGWLGLRQVGIVFSARPRRCLLSGRDVAVVAEAMLSVERRYGAAAAASFVAIVVTLAEDGQTLFEAYQISEQAVAMVRAGVVKPAAEQKPNSGKLLTSEPVFVEGKEVTAVHTEFFLVNVSIRAHDGWLRSAFPAESRELAPQTVGHMAGALDTGMPFYRRVSDFHLLLFLSNMLDMDVDMPRLAAAVAQQRELTPDEDGYRLMIEAIANPSGQ</sequence>
<accession>A0ACC3BNG7</accession>
<evidence type="ECO:0000313" key="1">
    <source>
        <dbReference type="EMBL" id="KAK1859128.1"/>
    </source>
</evidence>
<comment type="caution">
    <text evidence="1">The sequence shown here is derived from an EMBL/GenBank/DDBJ whole genome shotgun (WGS) entry which is preliminary data.</text>
</comment>
<dbReference type="EMBL" id="CM020618">
    <property type="protein sequence ID" value="KAK1859128.1"/>
    <property type="molecule type" value="Genomic_DNA"/>
</dbReference>
<proteinExistence type="predicted"/>
<reference evidence="1" key="1">
    <citation type="submission" date="2019-11" db="EMBL/GenBank/DDBJ databases">
        <title>Nori genome reveals adaptations in red seaweeds to the harsh intertidal environment.</title>
        <authorList>
            <person name="Wang D."/>
            <person name="Mao Y."/>
        </authorList>
    </citation>
    <scope>NUCLEOTIDE SEQUENCE</scope>
    <source>
        <tissue evidence="1">Gametophyte</tissue>
    </source>
</reference>
<evidence type="ECO:0000313" key="2">
    <source>
        <dbReference type="Proteomes" id="UP000798662"/>
    </source>
</evidence>
<keyword evidence="2" id="KW-1185">Reference proteome</keyword>
<organism evidence="1 2">
    <name type="scientific">Pyropia yezoensis</name>
    <name type="common">Susabi-nori</name>
    <name type="synonym">Porphyra yezoensis</name>
    <dbReference type="NCBI Taxonomy" id="2788"/>
    <lineage>
        <taxon>Eukaryota</taxon>
        <taxon>Rhodophyta</taxon>
        <taxon>Bangiophyceae</taxon>
        <taxon>Bangiales</taxon>
        <taxon>Bangiaceae</taxon>
        <taxon>Pyropia</taxon>
    </lineage>
</organism>
<dbReference type="Proteomes" id="UP000798662">
    <property type="component" value="Chromosome 1"/>
</dbReference>
<gene>
    <name evidence="1" type="ORF">I4F81_001725</name>
</gene>
<protein>
    <submittedName>
        <fullName evidence="1">Uncharacterized protein</fullName>
    </submittedName>
</protein>